<comment type="caution">
    <text evidence="3">The sequence shown here is derived from an EMBL/GenBank/DDBJ whole genome shotgun (WGS) entry which is preliminary data.</text>
</comment>
<accession>A0ABM8UME4</accession>
<sequence length="341" mass="37364">MKTEMRQLLRAGLCLTGSLFLTSAYAQDVAINITPQTIPMLNHTNGLLRVSMCNTNPTNITAPPNKLRPQISFPDNLEILDAVNTDGTPLTDYTVQSLTNVEGDHTIRLLYNGTLAQFDCIEFDVVVSGKEIGTGLITCTLGFQGPQTVGNNAANDNSTATMPVELNLPVKLKSFSVSKEGNTANLNWVTTEEVNSDRFDVQKSDDGKKWNTIESVQALGESKVSKTYTAIDAAPFNGQNLYRLHMIDKDGTSAYSEMRNLNFNVASHYVYPNPVSDVLILKGTSSKIANVTVSDVNGKAIYQSNANVREIDVRQFKAGMYVVRVRTEDGQETSLKVLVVR</sequence>
<keyword evidence="4" id="KW-1185">Reference proteome</keyword>
<feature type="domain" description="Secretion system C-terminal sorting" evidence="2">
    <location>
        <begin position="270"/>
        <end position="337"/>
    </location>
</feature>
<feature type="signal peptide" evidence="1">
    <location>
        <begin position="1"/>
        <end position="26"/>
    </location>
</feature>
<dbReference type="EMBL" id="CAJRAU010000002">
    <property type="protein sequence ID" value="CAG5068620.1"/>
    <property type="molecule type" value="Genomic_DNA"/>
</dbReference>
<keyword evidence="1" id="KW-0732">Signal</keyword>
<dbReference type="RefSeq" id="WP_215232757.1">
    <property type="nucleotide sequence ID" value="NZ_CAJRAU010000002.1"/>
</dbReference>
<dbReference type="NCBIfam" id="TIGR04183">
    <property type="entry name" value="Por_Secre_tail"/>
    <property type="match status" value="1"/>
</dbReference>
<dbReference type="Proteomes" id="UP000679725">
    <property type="component" value="Unassembled WGS sequence"/>
</dbReference>
<dbReference type="Pfam" id="PF18962">
    <property type="entry name" value="Por_Secre_tail"/>
    <property type="match status" value="1"/>
</dbReference>
<gene>
    <name evidence="3" type="ORF">DYBT9623_01352</name>
</gene>
<evidence type="ECO:0000313" key="4">
    <source>
        <dbReference type="Proteomes" id="UP000679725"/>
    </source>
</evidence>
<organism evidence="3 4">
    <name type="scientific">Dyadobacter linearis</name>
    <dbReference type="NCBI Taxonomy" id="2823330"/>
    <lineage>
        <taxon>Bacteria</taxon>
        <taxon>Pseudomonadati</taxon>
        <taxon>Bacteroidota</taxon>
        <taxon>Cytophagia</taxon>
        <taxon>Cytophagales</taxon>
        <taxon>Spirosomataceae</taxon>
        <taxon>Dyadobacter</taxon>
    </lineage>
</organism>
<name>A0ABM8UME4_9BACT</name>
<proteinExistence type="predicted"/>
<evidence type="ECO:0000313" key="3">
    <source>
        <dbReference type="EMBL" id="CAG5068620.1"/>
    </source>
</evidence>
<feature type="chain" id="PRO_5047041027" description="Secretion system C-terminal sorting domain-containing protein" evidence="1">
    <location>
        <begin position="27"/>
        <end position="341"/>
    </location>
</feature>
<protein>
    <recommendedName>
        <fullName evidence="2">Secretion system C-terminal sorting domain-containing protein</fullName>
    </recommendedName>
</protein>
<reference evidence="3 4" key="1">
    <citation type="submission" date="2021-04" db="EMBL/GenBank/DDBJ databases">
        <authorList>
            <person name="Rodrigo-Torres L."/>
            <person name="Arahal R. D."/>
            <person name="Lucena T."/>
        </authorList>
    </citation>
    <scope>NUCLEOTIDE SEQUENCE [LARGE SCALE GENOMIC DNA]</scope>
    <source>
        <strain evidence="3 4">CECT 9623</strain>
    </source>
</reference>
<evidence type="ECO:0000256" key="1">
    <source>
        <dbReference type="SAM" id="SignalP"/>
    </source>
</evidence>
<dbReference type="InterPro" id="IPR026444">
    <property type="entry name" value="Secre_tail"/>
</dbReference>
<evidence type="ECO:0000259" key="2">
    <source>
        <dbReference type="Pfam" id="PF18962"/>
    </source>
</evidence>